<dbReference type="RefSeq" id="WP_211470379.1">
    <property type="nucleotide sequence ID" value="NZ_JAGSXH010000106.1"/>
</dbReference>
<dbReference type="Proteomes" id="UP000677913">
    <property type="component" value="Unassembled WGS sequence"/>
</dbReference>
<evidence type="ECO:0000313" key="2">
    <source>
        <dbReference type="Proteomes" id="UP000677913"/>
    </source>
</evidence>
<organism evidence="1 2">
    <name type="scientific">Actinocrinis puniceicyclus</name>
    <dbReference type="NCBI Taxonomy" id="977794"/>
    <lineage>
        <taxon>Bacteria</taxon>
        <taxon>Bacillati</taxon>
        <taxon>Actinomycetota</taxon>
        <taxon>Actinomycetes</taxon>
        <taxon>Catenulisporales</taxon>
        <taxon>Actinospicaceae</taxon>
        <taxon>Actinocrinis</taxon>
    </lineage>
</organism>
<dbReference type="EMBL" id="JAGSXH010000106">
    <property type="protein sequence ID" value="MBS2965874.1"/>
    <property type="molecule type" value="Genomic_DNA"/>
</dbReference>
<accession>A0A8J8BGK9</accession>
<dbReference type="AlphaFoldDB" id="A0A8J8BGK9"/>
<dbReference type="NCBIfam" id="NF038206">
    <property type="entry name" value="RGCVC_fam"/>
    <property type="match status" value="1"/>
</dbReference>
<proteinExistence type="predicted"/>
<keyword evidence="2" id="KW-1185">Reference proteome</keyword>
<evidence type="ECO:0000313" key="1">
    <source>
        <dbReference type="EMBL" id="MBS2965874.1"/>
    </source>
</evidence>
<gene>
    <name evidence="1" type="ORF">KGA66_22690</name>
</gene>
<comment type="caution">
    <text evidence="1">The sequence shown here is derived from an EMBL/GenBank/DDBJ whole genome shotgun (WGS) entry which is preliminary data.</text>
</comment>
<sequence>MPLTANSQTAATPVVIGADGAGQPSPAGLCTCGHPYDQHDPISIRYCDATVTGGLSRGCICRTVPGNYPGRM</sequence>
<protein>
    <submittedName>
        <fullName evidence="1">RGCVC family protein</fullName>
    </submittedName>
</protein>
<name>A0A8J8BGK9_9ACTN</name>
<reference evidence="1" key="1">
    <citation type="submission" date="2021-04" db="EMBL/GenBank/DDBJ databases">
        <title>Genome based classification of Actinospica acidithermotolerans sp. nov., an actinobacterium isolated from an Indonesian hot spring.</title>
        <authorList>
            <person name="Kusuma A.B."/>
            <person name="Putra K.E."/>
            <person name="Nafisah S."/>
            <person name="Loh J."/>
            <person name="Nouioui I."/>
            <person name="Goodfellow M."/>
        </authorList>
    </citation>
    <scope>NUCLEOTIDE SEQUENCE</scope>
    <source>
        <strain evidence="1">DSM 45618</strain>
    </source>
</reference>